<feature type="transmembrane region" description="Helical" evidence="6">
    <location>
        <begin position="678"/>
        <end position="703"/>
    </location>
</feature>
<dbReference type="RefSeq" id="WP_386097886.1">
    <property type="nucleotide sequence ID" value="NZ_JBHUOZ010000003.1"/>
</dbReference>
<evidence type="ECO:0000256" key="3">
    <source>
        <dbReference type="ARBA" id="ARBA00022692"/>
    </source>
</evidence>
<evidence type="ECO:0000259" key="8">
    <source>
        <dbReference type="Pfam" id="PF12704"/>
    </source>
</evidence>
<accession>A0ABW6A717</accession>
<feature type="domain" description="ABC3 transporter permease C-terminal" evidence="7">
    <location>
        <begin position="289"/>
        <end position="403"/>
    </location>
</feature>
<evidence type="ECO:0000313" key="10">
    <source>
        <dbReference type="Proteomes" id="UP001597511"/>
    </source>
</evidence>
<evidence type="ECO:0000256" key="1">
    <source>
        <dbReference type="ARBA" id="ARBA00004651"/>
    </source>
</evidence>
<evidence type="ECO:0000256" key="6">
    <source>
        <dbReference type="SAM" id="Phobius"/>
    </source>
</evidence>
<feature type="domain" description="MacB-like periplasmic core" evidence="8">
    <location>
        <begin position="21"/>
        <end position="234"/>
    </location>
</feature>
<feature type="domain" description="MacB-like periplasmic core" evidence="8">
    <location>
        <begin position="433"/>
        <end position="639"/>
    </location>
</feature>
<dbReference type="Pfam" id="PF12704">
    <property type="entry name" value="MacB_PCD"/>
    <property type="match status" value="2"/>
</dbReference>
<protein>
    <submittedName>
        <fullName evidence="9">ABC transporter permease</fullName>
    </submittedName>
</protein>
<evidence type="ECO:0000256" key="4">
    <source>
        <dbReference type="ARBA" id="ARBA00022989"/>
    </source>
</evidence>
<evidence type="ECO:0000313" key="9">
    <source>
        <dbReference type="EMBL" id="MFD2920046.1"/>
    </source>
</evidence>
<keyword evidence="4 6" id="KW-1133">Transmembrane helix</keyword>
<name>A0ABW6A717_9BACT</name>
<keyword evidence="3 6" id="KW-0812">Transmembrane</keyword>
<dbReference type="InterPro" id="IPR025857">
    <property type="entry name" value="MacB_PCD"/>
</dbReference>
<dbReference type="InterPro" id="IPR003838">
    <property type="entry name" value="ABC3_permease_C"/>
</dbReference>
<feature type="transmembrane region" description="Helical" evidence="6">
    <location>
        <begin position="764"/>
        <end position="787"/>
    </location>
</feature>
<feature type="transmembrane region" description="Helical" evidence="6">
    <location>
        <begin position="377"/>
        <end position="401"/>
    </location>
</feature>
<sequence>MFKNYLKIALRNLRKNKLYSSVNVIGLTIGLVGCLLIGIYVWNELTYDKFHKNGDRIARIIMETKSSGSADKIALTGTKVGPEFKRSFPQVEFYVRTMKYPLSLANGEKAFDEKNVLYADADFFNMFSFPLLRGNVATVLDGPQKIVLTEKAAKRYFANDDPIGKVLRINGGTKEYEVTGIVTDAPLNSQIQYDIIISFASTNAFKTEKWSEANYVTYLLLNNKNQIKELDAVIQPFMKKISKDELRIPETSGYKTFHLEPLESVHLHSNVAAGLEANGNITYIYVLSVVAILILLIACVNYTNLATAQSVSRGTEIGVRKVMGAGKSQLLKQFLGESFVITCIALVLAIVAGIVLLPMFNNITGKEFEVSLFFSPLFLLTAILLCIVISLIAGAYPAFVLSNTRLVNILKSGLRVSSSGGGLRKSLITFQFVIAIFLVAATFIVVKQVSYIQNKKIGYNREQVVVLPVDYKTRGVYDQMKDAIRANANVLSVTGAYEDPTSIGWGDGIVTDDGQGQKELSLNATPVDLDYLKTMGMELAAGRDFQRSDFATQDTSANGANYKGTYIINEKAARDLGWTAEQAIGKTVSRGVPGPVVGVVKDFHFESLHTAIGPLLIFLDTSLVSQMFVKIKAENTASTIAALGNIWKTRVTHRPFDYHFLDEDFNTLYKAEERTAKIFTLFSGLAIILACLGLFALAAFTTIQRTKEIGIRKILGANVTNITVLVAKQFLSLVGIAILIATPLAWWAGNTWIADFAYRTELNWWIFAIAGLLAVIIALATVSYHAIRAAMSNPVKSLRSE</sequence>
<gene>
    <name evidence="9" type="ORF">ACFS6H_10025</name>
</gene>
<evidence type="ECO:0000256" key="5">
    <source>
        <dbReference type="ARBA" id="ARBA00023136"/>
    </source>
</evidence>
<dbReference type="PANTHER" id="PTHR30572:SF18">
    <property type="entry name" value="ABC-TYPE MACROLIDE FAMILY EXPORT SYSTEM PERMEASE COMPONENT 2"/>
    <property type="match status" value="1"/>
</dbReference>
<feature type="transmembrane region" description="Helical" evidence="6">
    <location>
        <begin position="422"/>
        <end position="446"/>
    </location>
</feature>
<feature type="transmembrane region" description="Helical" evidence="6">
    <location>
        <begin position="730"/>
        <end position="749"/>
    </location>
</feature>
<keyword evidence="10" id="KW-1185">Reference proteome</keyword>
<proteinExistence type="predicted"/>
<feature type="transmembrane region" description="Helical" evidence="6">
    <location>
        <begin position="283"/>
        <end position="303"/>
    </location>
</feature>
<feature type="domain" description="ABC3 transporter permease C-terminal" evidence="7">
    <location>
        <begin position="681"/>
        <end position="793"/>
    </location>
</feature>
<keyword evidence="2" id="KW-1003">Cell membrane</keyword>
<dbReference type="InterPro" id="IPR050250">
    <property type="entry name" value="Macrolide_Exporter_MacB"/>
</dbReference>
<reference evidence="10" key="1">
    <citation type="journal article" date="2019" name="Int. J. Syst. Evol. Microbiol.">
        <title>The Global Catalogue of Microorganisms (GCM) 10K type strain sequencing project: providing services to taxonomists for standard genome sequencing and annotation.</title>
        <authorList>
            <consortium name="The Broad Institute Genomics Platform"/>
            <consortium name="The Broad Institute Genome Sequencing Center for Infectious Disease"/>
            <person name="Wu L."/>
            <person name="Ma J."/>
        </authorList>
    </citation>
    <scope>NUCLEOTIDE SEQUENCE [LARGE SCALE GENOMIC DNA]</scope>
    <source>
        <strain evidence="10">KCTC 23299</strain>
    </source>
</reference>
<comment type="subcellular location">
    <subcellularLocation>
        <location evidence="1">Cell membrane</location>
        <topology evidence="1">Multi-pass membrane protein</topology>
    </subcellularLocation>
</comment>
<dbReference type="PROSITE" id="PS51257">
    <property type="entry name" value="PROKAR_LIPOPROTEIN"/>
    <property type="match status" value="1"/>
</dbReference>
<keyword evidence="5 6" id="KW-0472">Membrane</keyword>
<feature type="transmembrane region" description="Helical" evidence="6">
    <location>
        <begin position="334"/>
        <end position="357"/>
    </location>
</feature>
<organism evidence="9 10">
    <name type="scientific">Terrimonas rubra</name>
    <dbReference type="NCBI Taxonomy" id="1035890"/>
    <lineage>
        <taxon>Bacteria</taxon>
        <taxon>Pseudomonadati</taxon>
        <taxon>Bacteroidota</taxon>
        <taxon>Chitinophagia</taxon>
        <taxon>Chitinophagales</taxon>
        <taxon>Chitinophagaceae</taxon>
        <taxon>Terrimonas</taxon>
    </lineage>
</organism>
<evidence type="ECO:0000259" key="7">
    <source>
        <dbReference type="Pfam" id="PF02687"/>
    </source>
</evidence>
<evidence type="ECO:0000256" key="2">
    <source>
        <dbReference type="ARBA" id="ARBA00022475"/>
    </source>
</evidence>
<dbReference type="PANTHER" id="PTHR30572">
    <property type="entry name" value="MEMBRANE COMPONENT OF TRANSPORTER-RELATED"/>
    <property type="match status" value="1"/>
</dbReference>
<dbReference type="Proteomes" id="UP001597511">
    <property type="component" value="Unassembled WGS sequence"/>
</dbReference>
<dbReference type="Pfam" id="PF02687">
    <property type="entry name" value="FtsX"/>
    <property type="match status" value="2"/>
</dbReference>
<comment type="caution">
    <text evidence="9">The sequence shown here is derived from an EMBL/GenBank/DDBJ whole genome shotgun (WGS) entry which is preliminary data.</text>
</comment>
<dbReference type="EMBL" id="JBHUOZ010000003">
    <property type="protein sequence ID" value="MFD2920046.1"/>
    <property type="molecule type" value="Genomic_DNA"/>
</dbReference>
<feature type="transmembrane region" description="Helical" evidence="6">
    <location>
        <begin position="21"/>
        <end position="42"/>
    </location>
</feature>